<dbReference type="OrthoDB" id="3169018at2759"/>
<evidence type="ECO:0000259" key="3">
    <source>
        <dbReference type="Pfam" id="PF12770"/>
    </source>
</evidence>
<accession>A0A9P3GPG7</accession>
<keyword evidence="1" id="KW-0175">Coiled coil</keyword>
<keyword evidence="5" id="KW-1185">Reference proteome</keyword>
<evidence type="ECO:0000256" key="2">
    <source>
        <dbReference type="SAM" id="SignalP"/>
    </source>
</evidence>
<feature type="chain" id="PRO_5040281379" evidence="2">
    <location>
        <begin position="27"/>
        <end position="1375"/>
    </location>
</feature>
<dbReference type="Proteomes" id="UP000703269">
    <property type="component" value="Unassembled WGS sequence"/>
</dbReference>
<dbReference type="SUPFAM" id="SSF48452">
    <property type="entry name" value="TPR-like"/>
    <property type="match status" value="1"/>
</dbReference>
<evidence type="ECO:0000256" key="1">
    <source>
        <dbReference type="SAM" id="Coils"/>
    </source>
</evidence>
<dbReference type="InterPro" id="IPR024983">
    <property type="entry name" value="CHAT_dom"/>
</dbReference>
<feature type="coiled-coil region" evidence="1">
    <location>
        <begin position="1050"/>
        <end position="1084"/>
    </location>
</feature>
<gene>
    <name evidence="4" type="ORF">PsYK624_141710</name>
</gene>
<feature type="domain" description="CHAT" evidence="3">
    <location>
        <begin position="1079"/>
        <end position="1374"/>
    </location>
</feature>
<dbReference type="Pfam" id="PF12770">
    <property type="entry name" value="CHAT"/>
    <property type="match status" value="1"/>
</dbReference>
<feature type="signal peptide" evidence="2">
    <location>
        <begin position="1"/>
        <end position="26"/>
    </location>
</feature>
<dbReference type="EMBL" id="BPQB01000079">
    <property type="protein sequence ID" value="GJE97949.1"/>
    <property type="molecule type" value="Genomic_DNA"/>
</dbReference>
<evidence type="ECO:0000313" key="5">
    <source>
        <dbReference type="Proteomes" id="UP000703269"/>
    </source>
</evidence>
<sequence>MGILRWATAWWTRAFNFVVVNQLVLQQHGSKVLRGFISQSSSPADDDRNIASARQILSYGVTVGVDRPEQLIQLSSALISRWSRTREREDLEDAISAAHEAISTLPSTDHRLPALFRISAESLLHRFELTGQATDLQEAGAVSKKALLFHPPGHPDRYLYVLLLSNVLRTRFSHLGEGEDLHDAVDRGREALSLFDPEHHDRLPLTGTLTATLLVSFAQTGASDELDQAMVFAEESLEYCSTDSSGRPSALHALSRALFIRYEQRGDIADLDAAIGHAREHIRLCAASDMQRILALSAVAAALLARYEHAGKPEDLEESIALAREALALCSPEMPSRPYLLNILVPALVERFTRDFSREEDLDASILLGTEALSLRPSRHPDHARSIISLAVAKWTRFIFKAESGDLDDGIEALRSTVALLPPRSTLRPIALGRLATSLLFRSMWLGSSAALEESVSRANDALAACGQGNRHRAMILNSLASSFGNRFVREDLNKSISFGYEALALCPPGHAGRIFILGSLAQSIMSRFMINGHTDDLNEALSLFQKTLELAPDAAESPIRMSCILALAGGLSARFHWTGNLDDISDGIKYGYEALSLCPKDHPGRLGNLATLASSLGERFIQMGQLQDSTRGIEFLHEALALCPHGSPMRGSLLTSMTAALCFRLKQTRDPEDLKACMEYGEDALLSCPLEHAARPYNVYNFAWCYQLKYAQTKDPEDLNKAIGYFRQTLAARPDQSPIHLALNNDLIDALLLRYDARGEEQDLDESVDLARNMLSSYPPEQGHPERLRVLHDLALSLCKRYDKSGDSKDILEAIRSAKESALSEPVLNRLQQLRSAMLWAQLAHSNGHPSTLDGYRACFELSERNLAIAPTLDMQHEVTRVQGSIPLDAAAFAINQGDLRLAVEMLEQGRALLWSQVRRLRTPLDELAEDAELAHLRTGFLEKSRALEAIGTSANPFSSAPTSEAGVSDPYGTMLETKRRLSAELDHVVEKIRERYPEFLRLPPYEKLRVVSAEGPVIIVNHSKYRSDALILGPGDALSCVELSSDFYERAVEMVNELAEARKTLRKNAKKYDRALRRTLQELGELLVAPVLAKLQVLGVEEGSRIWWCPTSVVSALPLHAAGPLDMLQVKSSKAKVHLQDLYVPSYTPTLAALIAARATRSQDSSESRSLLGVALLDKSLKEVSAEVDVLRAHFPEKDGLSLAMGGDCNRDVVMTGLAERPWAHFACHGTLEAGAPFNSAFILSATERLTLLDVIGIKGGLQNAELAVLSACHTAEQTQDSATEEVLHLAAAMQFSGFSSVIGTMWQMQDDDGPTFANLFYGAIFADGGALPRPNEVGFKRAARAYCSAIKEMRRSKTVNLERWVNFVHIGA</sequence>
<dbReference type="Gene3D" id="1.25.40.10">
    <property type="entry name" value="Tetratricopeptide repeat domain"/>
    <property type="match status" value="2"/>
</dbReference>
<dbReference type="InterPro" id="IPR011990">
    <property type="entry name" value="TPR-like_helical_dom_sf"/>
</dbReference>
<proteinExistence type="predicted"/>
<reference evidence="4 5" key="1">
    <citation type="submission" date="2021-08" db="EMBL/GenBank/DDBJ databases">
        <title>Draft Genome Sequence of Phanerochaete sordida strain YK-624.</title>
        <authorList>
            <person name="Mori T."/>
            <person name="Dohra H."/>
            <person name="Suzuki T."/>
            <person name="Kawagishi H."/>
            <person name="Hirai H."/>
        </authorList>
    </citation>
    <scope>NUCLEOTIDE SEQUENCE [LARGE SCALE GENOMIC DNA]</scope>
    <source>
        <strain evidence="4 5">YK-624</strain>
    </source>
</reference>
<organism evidence="4 5">
    <name type="scientific">Phanerochaete sordida</name>
    <dbReference type="NCBI Taxonomy" id="48140"/>
    <lineage>
        <taxon>Eukaryota</taxon>
        <taxon>Fungi</taxon>
        <taxon>Dikarya</taxon>
        <taxon>Basidiomycota</taxon>
        <taxon>Agaricomycotina</taxon>
        <taxon>Agaricomycetes</taxon>
        <taxon>Polyporales</taxon>
        <taxon>Phanerochaetaceae</taxon>
        <taxon>Phanerochaete</taxon>
    </lineage>
</organism>
<comment type="caution">
    <text evidence="4">The sequence shown here is derived from an EMBL/GenBank/DDBJ whole genome shotgun (WGS) entry which is preliminary data.</text>
</comment>
<name>A0A9P3GPG7_9APHY</name>
<keyword evidence="2" id="KW-0732">Signal</keyword>
<evidence type="ECO:0000313" key="4">
    <source>
        <dbReference type="EMBL" id="GJE97949.1"/>
    </source>
</evidence>
<protein>
    <submittedName>
        <fullName evidence="4">CHAT domain-containing protein</fullName>
    </submittedName>
</protein>